<dbReference type="PANTHER" id="PTHR21666">
    <property type="entry name" value="PEPTIDASE-RELATED"/>
    <property type="match status" value="1"/>
</dbReference>
<evidence type="ECO:0000313" key="6">
    <source>
        <dbReference type="Proteomes" id="UP000192491"/>
    </source>
</evidence>
<gene>
    <name evidence="5" type="ORF">BWK73_25250</name>
</gene>
<dbReference type="Gene3D" id="2.70.70.10">
    <property type="entry name" value="Glucose Permease (Domain IIA)"/>
    <property type="match status" value="1"/>
</dbReference>
<dbReference type="FunFam" id="2.70.70.10:FF:000003">
    <property type="entry name" value="Murein hydrolase activator EnvC"/>
    <property type="match status" value="1"/>
</dbReference>
<organism evidence="5 6">
    <name type="scientific">Thiothrix lacustris</name>
    <dbReference type="NCBI Taxonomy" id="525917"/>
    <lineage>
        <taxon>Bacteria</taxon>
        <taxon>Pseudomonadati</taxon>
        <taxon>Pseudomonadota</taxon>
        <taxon>Gammaproteobacteria</taxon>
        <taxon>Thiotrichales</taxon>
        <taxon>Thiotrichaceae</taxon>
        <taxon>Thiothrix</taxon>
    </lineage>
</organism>
<dbReference type="AlphaFoldDB" id="A0A1Y1QLQ5"/>
<evidence type="ECO:0000256" key="2">
    <source>
        <dbReference type="SAM" id="MobiDB-lite"/>
    </source>
</evidence>
<proteinExistence type="predicted"/>
<evidence type="ECO:0000256" key="3">
    <source>
        <dbReference type="SAM" id="SignalP"/>
    </source>
</evidence>
<feature type="signal peptide" evidence="3">
    <location>
        <begin position="1"/>
        <end position="20"/>
    </location>
</feature>
<feature type="coiled-coil region" evidence="1">
    <location>
        <begin position="26"/>
        <end position="67"/>
    </location>
</feature>
<dbReference type="Proteomes" id="UP000192491">
    <property type="component" value="Unassembled WGS sequence"/>
</dbReference>
<dbReference type="EMBL" id="MTEJ01000173">
    <property type="protein sequence ID" value="OQX08492.1"/>
    <property type="molecule type" value="Genomic_DNA"/>
</dbReference>
<dbReference type="CDD" id="cd12797">
    <property type="entry name" value="M23_peptidase"/>
    <property type="match status" value="1"/>
</dbReference>
<feature type="region of interest" description="Disordered" evidence="2">
    <location>
        <begin position="234"/>
        <end position="271"/>
    </location>
</feature>
<sequence length="406" mass="45603">MKFYLPLLLLVPLLWSESHAADMQKQQQLQRDIRQLSNSLSNQKGESKELQEEVTLLEKKLGDISDKHYQTEKKAEATLGKLEESARKQTQLDAELAAQKSGLAQQLQALYTAGEQSHLRLLLRQDEPSDISRTIRYFEYLNENRVGRIQAVQKTLKDIDATRLAIENDNTELRALNSTLEQQKVEMESTLKARSTALGTLKGDIRAKEKQLNKLKAEEANLQTVVDRLARKAEEKAVPEKAPKATETLEKPANTSKKAASETERSEPVKTRFTPNQALSTLRGQLSWPVQGKIIHSYGSSRNEKQRWRGVVLAAAGGTKVRAIARGRVAFSGWMDGYGHLIIIEHDNNYMSLYGYNRAVYKKEGAIVNANETIAAVGNSSGQSQDALYFEIRQGTSPQNPARWCR</sequence>
<accession>A0A1Y1QLQ5</accession>
<feature type="compositionally biased region" description="Basic and acidic residues" evidence="2">
    <location>
        <begin position="259"/>
        <end position="270"/>
    </location>
</feature>
<evidence type="ECO:0000259" key="4">
    <source>
        <dbReference type="Pfam" id="PF01551"/>
    </source>
</evidence>
<feature type="domain" description="M23ase beta-sheet core" evidence="4">
    <location>
        <begin position="307"/>
        <end position="401"/>
    </location>
</feature>
<dbReference type="Gene3D" id="6.10.250.3150">
    <property type="match status" value="1"/>
</dbReference>
<feature type="chain" id="PRO_5012711240" evidence="3">
    <location>
        <begin position="21"/>
        <end position="406"/>
    </location>
</feature>
<dbReference type="InterPro" id="IPR016047">
    <property type="entry name" value="M23ase_b-sheet_dom"/>
</dbReference>
<dbReference type="GO" id="GO:0004222">
    <property type="term" value="F:metalloendopeptidase activity"/>
    <property type="evidence" value="ECO:0007669"/>
    <property type="project" value="TreeGrafter"/>
</dbReference>
<dbReference type="InterPro" id="IPR050570">
    <property type="entry name" value="Cell_wall_metabolism_enzyme"/>
</dbReference>
<reference evidence="5 6" key="1">
    <citation type="submission" date="2017-01" db="EMBL/GenBank/DDBJ databases">
        <title>Novel large sulfur bacteria in the metagenomes of groundwater-fed chemosynthetic microbial mats in the Lake Huron basin.</title>
        <authorList>
            <person name="Sharrar A.M."/>
            <person name="Flood B.E."/>
            <person name="Bailey J.V."/>
            <person name="Jones D.S."/>
            <person name="Biddanda B."/>
            <person name="Ruberg S.A."/>
            <person name="Marcus D.N."/>
            <person name="Dick G.J."/>
        </authorList>
    </citation>
    <scope>NUCLEOTIDE SEQUENCE [LARGE SCALE GENOMIC DNA]</scope>
    <source>
        <strain evidence="5">A8</strain>
    </source>
</reference>
<dbReference type="InterPro" id="IPR011055">
    <property type="entry name" value="Dup_hybrid_motif"/>
</dbReference>
<protein>
    <submittedName>
        <fullName evidence="5">Peptidase M23</fullName>
    </submittedName>
</protein>
<evidence type="ECO:0000313" key="5">
    <source>
        <dbReference type="EMBL" id="OQX08492.1"/>
    </source>
</evidence>
<keyword evidence="3" id="KW-0732">Signal</keyword>
<name>A0A1Y1QLQ5_9GAMM</name>
<dbReference type="SUPFAM" id="SSF51261">
    <property type="entry name" value="Duplicated hybrid motif"/>
    <property type="match status" value="1"/>
</dbReference>
<dbReference type="Pfam" id="PF01551">
    <property type="entry name" value="Peptidase_M23"/>
    <property type="match status" value="1"/>
</dbReference>
<evidence type="ECO:0000256" key="1">
    <source>
        <dbReference type="SAM" id="Coils"/>
    </source>
</evidence>
<comment type="caution">
    <text evidence="5">The sequence shown here is derived from an EMBL/GenBank/DDBJ whole genome shotgun (WGS) entry which is preliminary data.</text>
</comment>
<feature type="compositionally biased region" description="Basic and acidic residues" evidence="2">
    <location>
        <begin position="234"/>
        <end position="250"/>
    </location>
</feature>
<dbReference type="PANTHER" id="PTHR21666:SF270">
    <property type="entry name" value="MUREIN HYDROLASE ACTIVATOR ENVC"/>
    <property type="match status" value="1"/>
</dbReference>
<keyword evidence="1" id="KW-0175">Coiled coil</keyword>